<dbReference type="EMBL" id="BSTK01000006">
    <property type="protein sequence ID" value="GLY86482.1"/>
    <property type="molecule type" value="Genomic_DNA"/>
</dbReference>
<proteinExistence type="predicted"/>
<name>A0A9W6W170_9ACTN</name>
<evidence type="ECO:0000313" key="2">
    <source>
        <dbReference type="Proteomes" id="UP001165074"/>
    </source>
</evidence>
<dbReference type="AlphaFoldDB" id="A0A9W6W170"/>
<dbReference type="RefSeq" id="WP_285574595.1">
    <property type="nucleotide sequence ID" value="NZ_BSTK01000006.1"/>
</dbReference>
<reference evidence="1" key="1">
    <citation type="submission" date="2023-03" db="EMBL/GenBank/DDBJ databases">
        <title>Actinoallomurus iriomotensis NBRC 103684.</title>
        <authorList>
            <person name="Ichikawa N."/>
            <person name="Sato H."/>
            <person name="Tonouchi N."/>
        </authorList>
    </citation>
    <scope>NUCLEOTIDE SEQUENCE</scope>
    <source>
        <strain evidence="1">NBRC 103684</strain>
    </source>
</reference>
<comment type="caution">
    <text evidence="1">The sequence shown here is derived from an EMBL/GenBank/DDBJ whole genome shotgun (WGS) entry which is preliminary data.</text>
</comment>
<gene>
    <name evidence="1" type="ORF">Airi02_044110</name>
</gene>
<keyword evidence="2" id="KW-1185">Reference proteome</keyword>
<organism evidence="1 2">
    <name type="scientific">Actinoallomurus iriomotensis</name>
    <dbReference type="NCBI Taxonomy" id="478107"/>
    <lineage>
        <taxon>Bacteria</taxon>
        <taxon>Bacillati</taxon>
        <taxon>Actinomycetota</taxon>
        <taxon>Actinomycetes</taxon>
        <taxon>Streptosporangiales</taxon>
        <taxon>Thermomonosporaceae</taxon>
        <taxon>Actinoallomurus</taxon>
    </lineage>
</organism>
<accession>A0A9W6W170</accession>
<dbReference type="Proteomes" id="UP001165074">
    <property type="component" value="Unassembled WGS sequence"/>
</dbReference>
<sequence length="345" mass="36800">MFEQTCAELTRAAIDRDEQAFGTLLHQVHQAAAGVPAAELTAGVRLLAQGIAQASLDQAAWLAVMSGAIVENGADADAPGTAVMGRLLEVTTGALTFADAWAKAAGGEPPDPAEHQPSREVWDVVRPGLGDGAGPAMEAWWSLPRFALAASTVLSVSPMVRASVPDRETLAAAVDRAEDHCGQLTYVRDLLRVLDGERLLVLDRASGRGWTVVIGGIGDNFQLHTLLAGELIRPDRLPGQAPDPRWVASSLDQDVPPGTPAVTGQWNLVDVDGEWIWNEGVPADIPEVGGTRVVVLDPPPYERSWNPGRRFPQMPASLFVEAAHDPASLQGWWQRVRPATTRPTG</sequence>
<evidence type="ECO:0000313" key="1">
    <source>
        <dbReference type="EMBL" id="GLY86482.1"/>
    </source>
</evidence>
<protein>
    <submittedName>
        <fullName evidence="1">Uncharacterized protein</fullName>
    </submittedName>
</protein>